<dbReference type="EMBL" id="BPLR01006395">
    <property type="protein sequence ID" value="GIY09528.1"/>
    <property type="molecule type" value="Genomic_DNA"/>
</dbReference>
<name>A0AAV4QPQ2_CAEEX</name>
<keyword evidence="2" id="KW-1185">Reference proteome</keyword>
<evidence type="ECO:0000313" key="1">
    <source>
        <dbReference type="EMBL" id="GIY09528.1"/>
    </source>
</evidence>
<reference evidence="1 2" key="1">
    <citation type="submission" date="2021-06" db="EMBL/GenBank/DDBJ databases">
        <title>Caerostris extrusa draft genome.</title>
        <authorList>
            <person name="Kono N."/>
            <person name="Arakawa K."/>
        </authorList>
    </citation>
    <scope>NUCLEOTIDE SEQUENCE [LARGE SCALE GENOMIC DNA]</scope>
</reference>
<comment type="caution">
    <text evidence="1">The sequence shown here is derived from an EMBL/GenBank/DDBJ whole genome shotgun (WGS) entry which is preliminary data.</text>
</comment>
<dbReference type="AlphaFoldDB" id="A0AAV4QPQ2"/>
<protein>
    <submittedName>
        <fullName evidence="1">Uncharacterized protein</fullName>
    </submittedName>
</protein>
<gene>
    <name evidence="1" type="ORF">CEXT_367831</name>
</gene>
<proteinExistence type="predicted"/>
<sequence length="85" mass="9542">MKLVSQFQGEEQLSDVTDYALCNYRSSDISAACVCFVELLGQDSLPLRACLIAANKLHEAQVMENDKMYDKSSSEIGRKFKQAFI</sequence>
<accession>A0AAV4QPQ2</accession>
<evidence type="ECO:0000313" key="2">
    <source>
        <dbReference type="Proteomes" id="UP001054945"/>
    </source>
</evidence>
<organism evidence="1 2">
    <name type="scientific">Caerostris extrusa</name>
    <name type="common">Bark spider</name>
    <name type="synonym">Caerostris bankana</name>
    <dbReference type="NCBI Taxonomy" id="172846"/>
    <lineage>
        <taxon>Eukaryota</taxon>
        <taxon>Metazoa</taxon>
        <taxon>Ecdysozoa</taxon>
        <taxon>Arthropoda</taxon>
        <taxon>Chelicerata</taxon>
        <taxon>Arachnida</taxon>
        <taxon>Araneae</taxon>
        <taxon>Araneomorphae</taxon>
        <taxon>Entelegynae</taxon>
        <taxon>Araneoidea</taxon>
        <taxon>Araneidae</taxon>
        <taxon>Caerostris</taxon>
    </lineage>
</organism>
<dbReference type="Proteomes" id="UP001054945">
    <property type="component" value="Unassembled WGS sequence"/>
</dbReference>